<reference evidence="2 3" key="1">
    <citation type="submission" date="2014-11" db="EMBL/GenBank/DDBJ databases">
        <authorList>
            <person name="Zhu J."/>
            <person name="Qi W."/>
            <person name="Song R."/>
        </authorList>
    </citation>
    <scope>NUCLEOTIDE SEQUENCE [LARGE SCALE GENOMIC DNA]</scope>
</reference>
<dbReference type="VEuPathDB" id="CryptoDB:Vbra_11187"/>
<accession>A0A0G4EC96</accession>
<feature type="region of interest" description="Disordered" evidence="1">
    <location>
        <begin position="202"/>
        <end position="225"/>
    </location>
</feature>
<evidence type="ECO:0000256" key="1">
    <source>
        <dbReference type="SAM" id="MobiDB-lite"/>
    </source>
</evidence>
<feature type="compositionally biased region" description="Polar residues" evidence="1">
    <location>
        <begin position="207"/>
        <end position="216"/>
    </location>
</feature>
<evidence type="ECO:0000313" key="2">
    <source>
        <dbReference type="EMBL" id="CEL92964.1"/>
    </source>
</evidence>
<feature type="compositionally biased region" description="Basic and acidic residues" evidence="1">
    <location>
        <begin position="600"/>
        <end position="614"/>
    </location>
</feature>
<feature type="region of interest" description="Disordered" evidence="1">
    <location>
        <begin position="1"/>
        <end position="55"/>
    </location>
</feature>
<feature type="compositionally biased region" description="Basic and acidic residues" evidence="1">
    <location>
        <begin position="44"/>
        <end position="55"/>
    </location>
</feature>
<name>A0A0G4EC96_VITBC</name>
<dbReference type="InParanoid" id="A0A0G4EC96"/>
<feature type="compositionally biased region" description="Low complexity" evidence="1">
    <location>
        <begin position="565"/>
        <end position="580"/>
    </location>
</feature>
<organism evidence="2 3">
    <name type="scientific">Vitrella brassicaformis (strain CCMP3155)</name>
    <dbReference type="NCBI Taxonomy" id="1169540"/>
    <lineage>
        <taxon>Eukaryota</taxon>
        <taxon>Sar</taxon>
        <taxon>Alveolata</taxon>
        <taxon>Colpodellida</taxon>
        <taxon>Vitrellaceae</taxon>
        <taxon>Vitrella</taxon>
    </lineage>
</organism>
<dbReference type="EMBL" id="CDMY01000123">
    <property type="protein sequence ID" value="CEL92964.1"/>
    <property type="molecule type" value="Genomic_DNA"/>
</dbReference>
<feature type="compositionally biased region" description="Basic and acidic residues" evidence="1">
    <location>
        <begin position="12"/>
        <end position="26"/>
    </location>
</feature>
<feature type="compositionally biased region" description="Polar residues" evidence="1">
    <location>
        <begin position="1"/>
        <end position="11"/>
    </location>
</feature>
<keyword evidence="3" id="KW-1185">Reference proteome</keyword>
<feature type="region of interest" description="Disordered" evidence="1">
    <location>
        <begin position="557"/>
        <end position="620"/>
    </location>
</feature>
<feature type="region of interest" description="Disordered" evidence="1">
    <location>
        <begin position="296"/>
        <end position="319"/>
    </location>
</feature>
<sequence length="620" mass="68744">MASRHSMTSPPDTDRPAEGRELEEKRRARVQSKSVSLPRSRQVGHSEDEAAEGPHEELLATIEVLADKRGQLREFFSEAVLAKTVYIHLSDYIVTVEKARGLLRDNRLTPEAFEVCSQRIRHLTEHFQDEWTKEQRSLYWKMLRSLFSARYATTAEDTIDNDGVEDLEDRPLDMKLAMLARGLSSLELLAHGIETENLMEQRDDVSGHTSVATQSRRTTKTPAADDASYMEQHHAAMTDRIAFLQRLLRGEDRGNELDSPILGVVGPTGFEVPKLKKAGTQLETLIVTASDKMREELRRKSAAASSERPHTSAQPYSPHVGFLGDLNAPDGNDSRMLTTPRGREMAQRIDELAHMHAMGEPDEFSSDSDLSTPRPGRRVRLVEEMDQGDGEPHTETGRQEMRRCFSVEGLRNKKVLSRRMSTLPVSKRLRCKYHAVRHTGKGSYSSLDEVAASRKQDADYADSLWRVDHHENRRQVPPLDLRSIHLRPHAPAKQPAVEAASAATAAAAAAAAAVAAVATAAREASPHPPLQESRQYCGMNLASCMVLFTSCWSRPGKPQNERPGADAPASGGAGLLPVASRELQSTGAAAGLMDVTRAPEISKDRQPLRDETRDGRHRLV</sequence>
<dbReference type="AlphaFoldDB" id="A0A0G4EC96"/>
<gene>
    <name evidence="2" type="ORF">Vbra_11187</name>
</gene>
<proteinExistence type="predicted"/>
<dbReference type="Proteomes" id="UP000041254">
    <property type="component" value="Unassembled WGS sequence"/>
</dbReference>
<protein>
    <submittedName>
        <fullName evidence="2">Uncharacterized protein</fullName>
    </submittedName>
</protein>
<evidence type="ECO:0000313" key="3">
    <source>
        <dbReference type="Proteomes" id="UP000041254"/>
    </source>
</evidence>